<evidence type="ECO:0000256" key="4">
    <source>
        <dbReference type="ARBA" id="ARBA00022729"/>
    </source>
</evidence>
<dbReference type="GO" id="GO:0016020">
    <property type="term" value="C:membrane"/>
    <property type="evidence" value="ECO:0007669"/>
    <property type="project" value="UniProtKB-SubCell"/>
</dbReference>
<feature type="domain" description="Leucine-rich repeat-containing N-terminal plant-type" evidence="11">
    <location>
        <begin position="38"/>
        <end position="76"/>
    </location>
</feature>
<keyword evidence="2" id="KW-0433">Leucine-rich repeat</keyword>
<dbReference type="Gene3D" id="3.80.10.10">
    <property type="entry name" value="Ribonuclease Inhibitor"/>
    <property type="match status" value="1"/>
</dbReference>
<dbReference type="STRING" id="93759.A0A1R3L046"/>
<dbReference type="InterPro" id="IPR013210">
    <property type="entry name" value="LRR_N_plant-typ"/>
</dbReference>
<evidence type="ECO:0000313" key="12">
    <source>
        <dbReference type="EMBL" id="OMP12722.1"/>
    </source>
</evidence>
<sequence>MNTSTNIKILVLVIFTLATLNISLSITNGSSSNIGCIESEKQALLLFKQHLLDPADRLASWVQHEDCCRRWVGVVCHDVSGHVLQLHLQNPTNWDDDYEAYKRSRLGGKINHSLLSLTHLSYLDLSYNYFGGIPIPHFFGSMLSLRYLNLSRAGFGGLIPQQLGNLSNMHYLNLDGYFDFYDYYNARLDIENLGWLA</sequence>
<evidence type="ECO:0000256" key="7">
    <source>
        <dbReference type="ARBA" id="ARBA00023136"/>
    </source>
</evidence>
<keyword evidence="8" id="KW-0675">Receptor</keyword>
<gene>
    <name evidence="12" type="ORF">COLO4_02831</name>
</gene>
<dbReference type="Pfam" id="PF00560">
    <property type="entry name" value="LRR_1"/>
    <property type="match status" value="2"/>
</dbReference>
<evidence type="ECO:0000256" key="1">
    <source>
        <dbReference type="ARBA" id="ARBA00004479"/>
    </source>
</evidence>
<dbReference type="Pfam" id="PF08263">
    <property type="entry name" value="LRRNT_2"/>
    <property type="match status" value="1"/>
</dbReference>
<comment type="caution">
    <text evidence="12">The sequence shown here is derived from an EMBL/GenBank/DDBJ whole genome shotgun (WGS) entry which is preliminary data.</text>
</comment>
<keyword evidence="4 10" id="KW-0732">Signal</keyword>
<keyword evidence="7" id="KW-0472">Membrane</keyword>
<comment type="subcellular location">
    <subcellularLocation>
        <location evidence="1">Membrane</location>
        <topology evidence="1">Single-pass type I membrane protein</topology>
    </subcellularLocation>
</comment>
<dbReference type="Proteomes" id="UP000187203">
    <property type="component" value="Unassembled WGS sequence"/>
</dbReference>
<keyword evidence="5" id="KW-0677">Repeat</keyword>
<dbReference type="EMBL" id="AWUE01007344">
    <property type="protein sequence ID" value="OMP12722.1"/>
    <property type="molecule type" value="Genomic_DNA"/>
</dbReference>
<evidence type="ECO:0000256" key="2">
    <source>
        <dbReference type="ARBA" id="ARBA00022614"/>
    </source>
</evidence>
<dbReference type="PANTHER" id="PTHR48063:SF98">
    <property type="entry name" value="LRR RECEPTOR-LIKE SERINE_THREONINE-PROTEIN KINASE FLS2"/>
    <property type="match status" value="1"/>
</dbReference>
<dbReference type="PANTHER" id="PTHR48063">
    <property type="entry name" value="LRR RECEPTOR-LIKE KINASE"/>
    <property type="match status" value="1"/>
</dbReference>
<protein>
    <recommendedName>
        <fullName evidence="11">Leucine-rich repeat-containing N-terminal plant-type domain-containing protein</fullName>
    </recommendedName>
</protein>
<evidence type="ECO:0000256" key="8">
    <source>
        <dbReference type="ARBA" id="ARBA00023170"/>
    </source>
</evidence>
<feature type="chain" id="PRO_5012842440" description="Leucine-rich repeat-containing N-terminal plant-type domain-containing protein" evidence="10">
    <location>
        <begin position="26"/>
        <end position="197"/>
    </location>
</feature>
<evidence type="ECO:0000256" key="10">
    <source>
        <dbReference type="SAM" id="SignalP"/>
    </source>
</evidence>
<evidence type="ECO:0000313" key="13">
    <source>
        <dbReference type="Proteomes" id="UP000187203"/>
    </source>
</evidence>
<keyword evidence="3" id="KW-0812">Transmembrane</keyword>
<accession>A0A1R3L046</accession>
<dbReference type="SUPFAM" id="SSF52058">
    <property type="entry name" value="L domain-like"/>
    <property type="match status" value="1"/>
</dbReference>
<evidence type="ECO:0000256" key="6">
    <source>
        <dbReference type="ARBA" id="ARBA00022989"/>
    </source>
</evidence>
<proteinExistence type="predicted"/>
<dbReference type="InterPro" id="IPR032675">
    <property type="entry name" value="LRR_dom_sf"/>
</dbReference>
<dbReference type="InterPro" id="IPR046956">
    <property type="entry name" value="RLP23-like"/>
</dbReference>
<feature type="signal peptide" evidence="10">
    <location>
        <begin position="1"/>
        <end position="25"/>
    </location>
</feature>
<evidence type="ECO:0000256" key="5">
    <source>
        <dbReference type="ARBA" id="ARBA00022737"/>
    </source>
</evidence>
<evidence type="ECO:0000259" key="11">
    <source>
        <dbReference type="Pfam" id="PF08263"/>
    </source>
</evidence>
<evidence type="ECO:0000256" key="3">
    <source>
        <dbReference type="ARBA" id="ARBA00022692"/>
    </source>
</evidence>
<keyword evidence="6" id="KW-1133">Transmembrane helix</keyword>
<dbReference type="AlphaFoldDB" id="A0A1R3L046"/>
<reference evidence="13" key="1">
    <citation type="submission" date="2013-09" db="EMBL/GenBank/DDBJ databases">
        <title>Corchorus olitorius genome sequencing.</title>
        <authorList>
            <person name="Alam M."/>
            <person name="Haque M.S."/>
            <person name="Islam M.S."/>
            <person name="Emdad E.M."/>
            <person name="Islam M.M."/>
            <person name="Ahmed B."/>
            <person name="Halim A."/>
            <person name="Hossen Q.M.M."/>
            <person name="Hossain M.Z."/>
            <person name="Ahmed R."/>
            <person name="Khan M.M."/>
            <person name="Islam R."/>
            <person name="Rashid M.M."/>
            <person name="Khan S.A."/>
            <person name="Rahman M.S."/>
            <person name="Alam M."/>
            <person name="Yahiya A.S."/>
            <person name="Khan M.S."/>
            <person name="Azam M.S."/>
            <person name="Haque T."/>
            <person name="Lashkar M.Z.H."/>
            <person name="Akhand A.I."/>
            <person name="Morshed G."/>
            <person name="Roy S."/>
            <person name="Uddin K.S."/>
            <person name="Rabeya T."/>
            <person name="Hossain A.S."/>
            <person name="Chowdhury A."/>
            <person name="Snigdha A.R."/>
            <person name="Mortoza M.S."/>
            <person name="Matin S.A."/>
            <person name="Hoque S.M.E."/>
            <person name="Islam M.K."/>
            <person name="Roy D.K."/>
            <person name="Haider R."/>
            <person name="Moosa M.M."/>
            <person name="Elias S.M."/>
            <person name="Hasan A.M."/>
            <person name="Jahan S."/>
            <person name="Shafiuddin M."/>
            <person name="Mahmood N."/>
            <person name="Shommy N.S."/>
        </authorList>
    </citation>
    <scope>NUCLEOTIDE SEQUENCE [LARGE SCALE GENOMIC DNA]</scope>
    <source>
        <strain evidence="13">cv. O-4</strain>
    </source>
</reference>
<keyword evidence="13" id="KW-1185">Reference proteome</keyword>
<dbReference type="InterPro" id="IPR001611">
    <property type="entry name" value="Leu-rich_rpt"/>
</dbReference>
<name>A0A1R3L046_9ROSI</name>
<feature type="non-terminal residue" evidence="12">
    <location>
        <position position="197"/>
    </location>
</feature>
<organism evidence="12 13">
    <name type="scientific">Corchorus olitorius</name>
    <dbReference type="NCBI Taxonomy" id="93759"/>
    <lineage>
        <taxon>Eukaryota</taxon>
        <taxon>Viridiplantae</taxon>
        <taxon>Streptophyta</taxon>
        <taxon>Embryophyta</taxon>
        <taxon>Tracheophyta</taxon>
        <taxon>Spermatophyta</taxon>
        <taxon>Magnoliopsida</taxon>
        <taxon>eudicotyledons</taxon>
        <taxon>Gunneridae</taxon>
        <taxon>Pentapetalae</taxon>
        <taxon>rosids</taxon>
        <taxon>malvids</taxon>
        <taxon>Malvales</taxon>
        <taxon>Malvaceae</taxon>
        <taxon>Grewioideae</taxon>
        <taxon>Apeibeae</taxon>
        <taxon>Corchorus</taxon>
    </lineage>
</organism>
<evidence type="ECO:0000256" key="9">
    <source>
        <dbReference type="ARBA" id="ARBA00023180"/>
    </source>
</evidence>
<dbReference type="OrthoDB" id="997795at2759"/>
<keyword evidence="9" id="KW-0325">Glycoprotein</keyword>